<dbReference type="EMBL" id="LAZR01015917">
    <property type="protein sequence ID" value="KKM06772.1"/>
    <property type="molecule type" value="Genomic_DNA"/>
</dbReference>
<reference evidence="1" key="1">
    <citation type="journal article" date="2015" name="Nature">
        <title>Complex archaea that bridge the gap between prokaryotes and eukaryotes.</title>
        <authorList>
            <person name="Spang A."/>
            <person name="Saw J.H."/>
            <person name="Jorgensen S.L."/>
            <person name="Zaremba-Niedzwiedzka K."/>
            <person name="Martijn J."/>
            <person name="Lind A.E."/>
            <person name="van Eijk R."/>
            <person name="Schleper C."/>
            <person name="Guy L."/>
            <person name="Ettema T.J."/>
        </authorList>
    </citation>
    <scope>NUCLEOTIDE SEQUENCE</scope>
</reference>
<name>A0A0F9HUE7_9ZZZZ</name>
<comment type="caution">
    <text evidence="1">The sequence shown here is derived from an EMBL/GenBank/DDBJ whole genome shotgun (WGS) entry which is preliminary data.</text>
</comment>
<protein>
    <submittedName>
        <fullName evidence="1">Uncharacterized protein</fullName>
    </submittedName>
</protein>
<gene>
    <name evidence="1" type="ORF">LCGC14_1740670</name>
</gene>
<dbReference type="AlphaFoldDB" id="A0A0F9HUE7"/>
<proteinExistence type="predicted"/>
<sequence>AAAIAGSYLDIGFDESFKLLPALLATEIKEHEFTHTGCAHLRRCPV</sequence>
<evidence type="ECO:0000313" key="1">
    <source>
        <dbReference type="EMBL" id="KKM06772.1"/>
    </source>
</evidence>
<organism evidence="1">
    <name type="scientific">marine sediment metagenome</name>
    <dbReference type="NCBI Taxonomy" id="412755"/>
    <lineage>
        <taxon>unclassified sequences</taxon>
        <taxon>metagenomes</taxon>
        <taxon>ecological metagenomes</taxon>
    </lineage>
</organism>
<accession>A0A0F9HUE7</accession>
<feature type="non-terminal residue" evidence="1">
    <location>
        <position position="1"/>
    </location>
</feature>